<dbReference type="STRING" id="60175.A0A1V6VZR7"/>
<reference evidence="3" key="1">
    <citation type="journal article" date="2017" name="Nat. Microbiol.">
        <title>Global analysis of biosynthetic gene clusters reveals vast potential of secondary metabolite production in Penicillium species.</title>
        <authorList>
            <person name="Nielsen J.C."/>
            <person name="Grijseels S."/>
            <person name="Prigent S."/>
            <person name="Ji B."/>
            <person name="Dainat J."/>
            <person name="Nielsen K.F."/>
            <person name="Frisvad J.C."/>
            <person name="Workman M."/>
            <person name="Nielsen J."/>
        </authorList>
    </citation>
    <scope>NUCLEOTIDE SEQUENCE [LARGE SCALE GENOMIC DNA]</scope>
    <source>
        <strain evidence="3">IBT 13039</strain>
    </source>
</reference>
<dbReference type="Proteomes" id="UP000191691">
    <property type="component" value="Unassembled WGS sequence"/>
</dbReference>
<feature type="region of interest" description="Disordered" evidence="1">
    <location>
        <begin position="1"/>
        <end position="56"/>
    </location>
</feature>
<evidence type="ECO:0000313" key="3">
    <source>
        <dbReference type="Proteomes" id="UP000191691"/>
    </source>
</evidence>
<proteinExistence type="predicted"/>
<evidence type="ECO:0000313" key="2">
    <source>
        <dbReference type="EMBL" id="OQE55983.1"/>
    </source>
</evidence>
<sequence length="56" mass="6016">MFQERGKHLLLLSPAQPSPQLDQHDGPSLPKVNPLTPPATPVPNGDSRVLPGWPDA</sequence>
<gene>
    <name evidence="2" type="ORF">PENNAL_c0426G04049</name>
</gene>
<keyword evidence="3" id="KW-1185">Reference proteome</keyword>
<dbReference type="EMBL" id="MOOB01000426">
    <property type="protein sequence ID" value="OQE55983.1"/>
    <property type="molecule type" value="Genomic_DNA"/>
</dbReference>
<feature type="compositionally biased region" description="Low complexity" evidence="1">
    <location>
        <begin position="9"/>
        <end position="21"/>
    </location>
</feature>
<protein>
    <submittedName>
        <fullName evidence="2">Uncharacterized protein</fullName>
    </submittedName>
</protein>
<name>A0A1V6VZR7_PENNA</name>
<feature type="non-terminal residue" evidence="2">
    <location>
        <position position="56"/>
    </location>
</feature>
<evidence type="ECO:0000256" key="1">
    <source>
        <dbReference type="SAM" id="MobiDB-lite"/>
    </source>
</evidence>
<dbReference type="AlphaFoldDB" id="A0A1V6VZR7"/>
<organism evidence="2 3">
    <name type="scientific">Penicillium nalgiovense</name>
    <dbReference type="NCBI Taxonomy" id="60175"/>
    <lineage>
        <taxon>Eukaryota</taxon>
        <taxon>Fungi</taxon>
        <taxon>Dikarya</taxon>
        <taxon>Ascomycota</taxon>
        <taxon>Pezizomycotina</taxon>
        <taxon>Eurotiomycetes</taxon>
        <taxon>Eurotiomycetidae</taxon>
        <taxon>Eurotiales</taxon>
        <taxon>Aspergillaceae</taxon>
        <taxon>Penicillium</taxon>
    </lineage>
</organism>
<accession>A0A1V6VZR7</accession>
<comment type="caution">
    <text evidence="2">The sequence shown here is derived from an EMBL/GenBank/DDBJ whole genome shotgun (WGS) entry which is preliminary data.</text>
</comment>